<dbReference type="Pfam" id="PF06985">
    <property type="entry name" value="HET"/>
    <property type="match status" value="1"/>
</dbReference>
<dbReference type="PANTHER" id="PTHR33112">
    <property type="entry name" value="DOMAIN PROTEIN, PUTATIVE-RELATED"/>
    <property type="match status" value="1"/>
</dbReference>
<dbReference type="InterPro" id="IPR010730">
    <property type="entry name" value="HET"/>
</dbReference>
<comment type="caution">
    <text evidence="2">The sequence shown here is derived from an EMBL/GenBank/DDBJ whole genome shotgun (WGS) entry which is preliminary data.</text>
</comment>
<feature type="domain" description="Heterokaryon incompatibility" evidence="1">
    <location>
        <begin position="5"/>
        <end position="122"/>
    </location>
</feature>
<name>A0A9P5H8I8_9HYPO</name>
<keyword evidence="3" id="KW-1185">Reference proteome</keyword>
<gene>
    <name evidence="2" type="ORF">G7Z17_g4570</name>
</gene>
<dbReference type="PANTHER" id="PTHR33112:SF13">
    <property type="entry name" value="HETEROKARYON INCOMPATIBILITY DOMAIN-CONTAINING PROTEIN"/>
    <property type="match status" value="1"/>
</dbReference>
<dbReference type="OrthoDB" id="3789824at2759"/>
<proteinExistence type="predicted"/>
<organism evidence="2 3">
    <name type="scientific">Cylindrodendrum hubeiense</name>
    <dbReference type="NCBI Taxonomy" id="595255"/>
    <lineage>
        <taxon>Eukaryota</taxon>
        <taxon>Fungi</taxon>
        <taxon>Dikarya</taxon>
        <taxon>Ascomycota</taxon>
        <taxon>Pezizomycotina</taxon>
        <taxon>Sordariomycetes</taxon>
        <taxon>Hypocreomycetidae</taxon>
        <taxon>Hypocreales</taxon>
        <taxon>Nectriaceae</taxon>
        <taxon>Cylindrodendrum</taxon>
    </lineage>
</organism>
<dbReference type="AlphaFoldDB" id="A0A9P5H8I8"/>
<evidence type="ECO:0000313" key="2">
    <source>
        <dbReference type="EMBL" id="KAF7552054.1"/>
    </source>
</evidence>
<protein>
    <recommendedName>
        <fullName evidence="1">Heterokaryon incompatibility domain-containing protein</fullName>
    </recommendedName>
</protein>
<evidence type="ECO:0000259" key="1">
    <source>
        <dbReference type="Pfam" id="PF06985"/>
    </source>
</evidence>
<reference evidence="2" key="1">
    <citation type="submission" date="2020-03" db="EMBL/GenBank/DDBJ databases">
        <title>Draft Genome Sequence of Cylindrodendrum hubeiense.</title>
        <authorList>
            <person name="Buettner E."/>
            <person name="Kellner H."/>
        </authorList>
    </citation>
    <scope>NUCLEOTIDE SEQUENCE</scope>
    <source>
        <strain evidence="2">IHI 201604</strain>
    </source>
</reference>
<dbReference type="EMBL" id="JAANBB010000067">
    <property type="protein sequence ID" value="KAF7552054.1"/>
    <property type="molecule type" value="Genomic_DNA"/>
</dbReference>
<accession>A0A9P5H8I8</accession>
<dbReference type="Proteomes" id="UP000722485">
    <property type="component" value="Unassembled WGS sequence"/>
</dbReference>
<evidence type="ECO:0000313" key="3">
    <source>
        <dbReference type="Proteomes" id="UP000722485"/>
    </source>
</evidence>
<sequence length="300" mass="34558">MEERIPVDTLPLTVRQTFEIVKALGFRYIWVDALCIIQDDEIDWQREAGKMGAVYSNATLVIAAMASRGTEEGLYSRTHDTSLPDDTFHSVMRACRTMPRKQWEDFIQKDLPLLCRGWGFQERLLARRIVHFTPAELVWECKGDIWCQCGEIPGFRAPDGKINNMNAAFWLSVDHPSPDRVRPMWRECVKTFSRRSLTIPDDRGFAITGVAELLRGPECADLYISGLWRDALPFDLLWRCDQSTTLQRKKERKPSWSWVSVDCGINWPIARDPGTLTISAETYFESGLEGVECKQRELFM</sequence>